<proteinExistence type="predicted"/>
<evidence type="ECO:0000256" key="1">
    <source>
        <dbReference type="SAM" id="MobiDB-lite"/>
    </source>
</evidence>
<feature type="region of interest" description="Disordered" evidence="1">
    <location>
        <begin position="1"/>
        <end position="32"/>
    </location>
</feature>
<keyword evidence="3" id="KW-1185">Reference proteome</keyword>
<accession>A0A0C3NX41</accession>
<name>A0A0C3NX41_PISTI</name>
<dbReference type="Proteomes" id="UP000054217">
    <property type="component" value="Unassembled WGS sequence"/>
</dbReference>
<protein>
    <submittedName>
        <fullName evidence="2">Uncharacterized protein</fullName>
    </submittedName>
</protein>
<reference evidence="2 3" key="1">
    <citation type="submission" date="2014-04" db="EMBL/GenBank/DDBJ databases">
        <authorList>
            <consortium name="DOE Joint Genome Institute"/>
            <person name="Kuo A."/>
            <person name="Kohler A."/>
            <person name="Costa M.D."/>
            <person name="Nagy L.G."/>
            <person name="Floudas D."/>
            <person name="Copeland A."/>
            <person name="Barry K.W."/>
            <person name="Cichocki N."/>
            <person name="Veneault-Fourrey C."/>
            <person name="LaButti K."/>
            <person name="Lindquist E.A."/>
            <person name="Lipzen A."/>
            <person name="Lundell T."/>
            <person name="Morin E."/>
            <person name="Murat C."/>
            <person name="Sun H."/>
            <person name="Tunlid A."/>
            <person name="Henrissat B."/>
            <person name="Grigoriev I.V."/>
            <person name="Hibbett D.S."/>
            <person name="Martin F."/>
            <person name="Nordberg H.P."/>
            <person name="Cantor M.N."/>
            <person name="Hua S.X."/>
        </authorList>
    </citation>
    <scope>NUCLEOTIDE SEQUENCE [LARGE SCALE GENOMIC DNA]</scope>
    <source>
        <strain evidence="2 3">Marx 270</strain>
    </source>
</reference>
<dbReference type="HOGENOM" id="CLU_2923632_0_0_1"/>
<dbReference type="InParanoid" id="A0A0C3NX41"/>
<organism evidence="2 3">
    <name type="scientific">Pisolithus tinctorius Marx 270</name>
    <dbReference type="NCBI Taxonomy" id="870435"/>
    <lineage>
        <taxon>Eukaryota</taxon>
        <taxon>Fungi</taxon>
        <taxon>Dikarya</taxon>
        <taxon>Basidiomycota</taxon>
        <taxon>Agaricomycotina</taxon>
        <taxon>Agaricomycetes</taxon>
        <taxon>Agaricomycetidae</taxon>
        <taxon>Boletales</taxon>
        <taxon>Sclerodermatineae</taxon>
        <taxon>Pisolithaceae</taxon>
        <taxon>Pisolithus</taxon>
    </lineage>
</organism>
<dbReference type="EMBL" id="KN831967">
    <property type="protein sequence ID" value="KIO05435.1"/>
    <property type="molecule type" value="Genomic_DNA"/>
</dbReference>
<evidence type="ECO:0000313" key="2">
    <source>
        <dbReference type="EMBL" id="KIO05435.1"/>
    </source>
</evidence>
<gene>
    <name evidence="2" type="ORF">M404DRAFT_527304</name>
</gene>
<dbReference type="AlphaFoldDB" id="A0A0C3NX41"/>
<reference evidence="3" key="2">
    <citation type="submission" date="2015-01" db="EMBL/GenBank/DDBJ databases">
        <title>Evolutionary Origins and Diversification of the Mycorrhizal Mutualists.</title>
        <authorList>
            <consortium name="DOE Joint Genome Institute"/>
            <consortium name="Mycorrhizal Genomics Consortium"/>
            <person name="Kohler A."/>
            <person name="Kuo A."/>
            <person name="Nagy L.G."/>
            <person name="Floudas D."/>
            <person name="Copeland A."/>
            <person name="Barry K.W."/>
            <person name="Cichocki N."/>
            <person name="Veneault-Fourrey C."/>
            <person name="LaButti K."/>
            <person name="Lindquist E.A."/>
            <person name="Lipzen A."/>
            <person name="Lundell T."/>
            <person name="Morin E."/>
            <person name="Murat C."/>
            <person name="Riley R."/>
            <person name="Ohm R."/>
            <person name="Sun H."/>
            <person name="Tunlid A."/>
            <person name="Henrissat B."/>
            <person name="Grigoriev I.V."/>
            <person name="Hibbett D.S."/>
            <person name="Martin F."/>
        </authorList>
    </citation>
    <scope>NUCLEOTIDE SEQUENCE [LARGE SCALE GENOMIC DNA]</scope>
    <source>
        <strain evidence="3">Marx 270</strain>
    </source>
</reference>
<sequence length="61" mass="6952">MCHTALRSRSVPMSHPHPMLNPSYPHSTPRLTHLNSSTLPSVLELMVRRSSLEVRSWSEES</sequence>
<evidence type="ECO:0000313" key="3">
    <source>
        <dbReference type="Proteomes" id="UP000054217"/>
    </source>
</evidence>